<gene>
    <name evidence="2" type="ORF">Vbra_15806</name>
</gene>
<protein>
    <submittedName>
        <fullName evidence="2">Uncharacterized protein</fullName>
    </submittedName>
</protein>
<feature type="compositionally biased region" description="Basic and acidic residues" evidence="1">
    <location>
        <begin position="467"/>
        <end position="476"/>
    </location>
</feature>
<proteinExistence type="predicted"/>
<dbReference type="InParanoid" id="A0A0G4FP27"/>
<organism evidence="2 3">
    <name type="scientific">Vitrella brassicaformis (strain CCMP3155)</name>
    <dbReference type="NCBI Taxonomy" id="1169540"/>
    <lineage>
        <taxon>Eukaryota</taxon>
        <taxon>Sar</taxon>
        <taxon>Alveolata</taxon>
        <taxon>Colpodellida</taxon>
        <taxon>Vitrellaceae</taxon>
        <taxon>Vitrella</taxon>
    </lineage>
</organism>
<evidence type="ECO:0000313" key="3">
    <source>
        <dbReference type="Proteomes" id="UP000041254"/>
    </source>
</evidence>
<dbReference type="VEuPathDB" id="CryptoDB:Vbra_15806"/>
<feature type="compositionally biased region" description="Polar residues" evidence="1">
    <location>
        <begin position="581"/>
        <end position="605"/>
    </location>
</feature>
<sequence length="777" mass="87495">MNQAPRPLAVPCFIPVLTGMQMLSRPYGVATISLNDIEDLLLHSLAFSASVCRPIMNQLTHFLGVRRSTGEEITASRASSDAGSGAAKGSRREMDDTRVELRMLLRELYFTPLCQLNVSAWSDLLPDVYLNHSCRDNLHAFVSAVAVVANGWLSVEAVADLRRSYDLHEREAFHKYLVCGMKLTKSVVNHALRMCDRVLSTPLFNDWAAWHLHKSNDLLAYTQETPTETIGFVRLGEFLFLASNSLRYRDLIERNAVPQLRLATTKSSSPSIVYDWTEQPMRGVFKIYDVDNFEHIISPQEEHLQAAADEEYRIRKRAGGQPGPPLLGNLKMAAAIHRPASSSGMLLSSNFTAARSSGPLTPTDASRQSRATLRQRVRMAVEEPKEIEEVLDRMASSHIGPRELRRIGLTRAEFETLLRDREVTQMIKTGIDLFRRIAQKVIDLRRQAEDGSGGPTVGLSQALSQKGKQDADEEQTRPMTALMKRRHTLWKEHEEGQGRPATAPAADKGRRERRSHPSAWARQPVGVSRNPRQLNQKRHQVMMSQGSPQQCAAQQTLQNLQTARLQRKRRPPMSRHDLRFSITTAPLTRQFSHLPTAPLSRQPTVQRPLEEDHRPTDSTPQPQKTRKRVGLLPPHPVASAKPGPKVRRERYGVVDAQRQEGVPIAFEDALRIGRFEGPDAHEALTPDDVEFFNILDTLEDSSRRMLRVRILPRESEKRKQRPTSAASAPVRPSTPLLTTRVPKEGDKSIPRLYWKVGSKGRQSRPQTAAAEKRTDTV</sequence>
<feature type="region of interest" description="Disordered" evidence="1">
    <location>
        <begin position="447"/>
        <end position="478"/>
    </location>
</feature>
<accession>A0A0G4FP27</accession>
<feature type="region of interest" description="Disordered" evidence="1">
    <location>
        <begin position="490"/>
        <end position="531"/>
    </location>
</feature>
<feature type="region of interest" description="Disordered" evidence="1">
    <location>
        <begin position="74"/>
        <end position="93"/>
    </location>
</feature>
<feature type="region of interest" description="Disordered" evidence="1">
    <location>
        <begin position="711"/>
        <end position="777"/>
    </location>
</feature>
<feature type="compositionally biased region" description="Low complexity" evidence="1">
    <location>
        <begin position="75"/>
        <end position="88"/>
    </location>
</feature>
<dbReference type="AlphaFoldDB" id="A0A0G4FP27"/>
<evidence type="ECO:0000313" key="2">
    <source>
        <dbReference type="EMBL" id="CEM15572.1"/>
    </source>
</evidence>
<dbReference type="EMBL" id="CDMY01000466">
    <property type="protein sequence ID" value="CEM15572.1"/>
    <property type="molecule type" value="Genomic_DNA"/>
</dbReference>
<keyword evidence="3" id="KW-1185">Reference proteome</keyword>
<feature type="region of interest" description="Disordered" evidence="1">
    <location>
        <begin position="536"/>
        <end position="555"/>
    </location>
</feature>
<feature type="region of interest" description="Disordered" evidence="1">
    <location>
        <begin position="562"/>
        <end position="646"/>
    </location>
</feature>
<reference evidence="2 3" key="1">
    <citation type="submission" date="2014-11" db="EMBL/GenBank/DDBJ databases">
        <authorList>
            <person name="Zhu J."/>
            <person name="Qi W."/>
            <person name="Song R."/>
        </authorList>
    </citation>
    <scope>NUCLEOTIDE SEQUENCE [LARGE SCALE GENOMIC DNA]</scope>
</reference>
<name>A0A0G4FP27_VITBC</name>
<dbReference type="Proteomes" id="UP000041254">
    <property type="component" value="Unassembled WGS sequence"/>
</dbReference>
<evidence type="ECO:0000256" key="1">
    <source>
        <dbReference type="SAM" id="MobiDB-lite"/>
    </source>
</evidence>